<feature type="compositionally biased region" description="Basic residues" evidence="1">
    <location>
        <begin position="326"/>
        <end position="336"/>
    </location>
</feature>
<dbReference type="Proteomes" id="UP000800096">
    <property type="component" value="Unassembled WGS sequence"/>
</dbReference>
<feature type="region of interest" description="Disordered" evidence="1">
    <location>
        <begin position="920"/>
        <end position="950"/>
    </location>
</feature>
<gene>
    <name evidence="3" type="ORF">BDU57DRAFT_454537</name>
</gene>
<feature type="compositionally biased region" description="Polar residues" evidence="1">
    <location>
        <begin position="351"/>
        <end position="366"/>
    </location>
</feature>
<feature type="compositionally biased region" description="Polar residues" evidence="1">
    <location>
        <begin position="141"/>
        <end position="150"/>
    </location>
</feature>
<feature type="region of interest" description="Disordered" evidence="1">
    <location>
        <begin position="326"/>
        <end position="366"/>
    </location>
</feature>
<feature type="region of interest" description="Disordered" evidence="1">
    <location>
        <begin position="246"/>
        <end position="271"/>
    </location>
</feature>
<dbReference type="PROSITE" id="PS00028">
    <property type="entry name" value="ZINC_FINGER_C2H2_1"/>
    <property type="match status" value="1"/>
</dbReference>
<evidence type="ECO:0000256" key="1">
    <source>
        <dbReference type="SAM" id="MobiDB-lite"/>
    </source>
</evidence>
<dbReference type="InterPro" id="IPR013087">
    <property type="entry name" value="Znf_C2H2_type"/>
</dbReference>
<evidence type="ECO:0000313" key="3">
    <source>
        <dbReference type="EMBL" id="KAF1914355.1"/>
    </source>
</evidence>
<keyword evidence="4" id="KW-1185">Reference proteome</keyword>
<evidence type="ECO:0000259" key="2">
    <source>
        <dbReference type="PROSITE" id="PS00028"/>
    </source>
</evidence>
<dbReference type="OrthoDB" id="8922241at2759"/>
<dbReference type="AlphaFoldDB" id="A0A6A5QFN6"/>
<proteinExistence type="predicted"/>
<sequence>MAHQYSSLPTDWGNLEPSNKVPILDEARSTREGRLDSPARHYPEALIVTNPYLGSSDVRLIALQNTGTLKDHRSQITRDFSGGDVYRYHVSEQYSDPTHSTAPQHLQPPGPISVESDLRYNSAWVDGGSTSVPDSGCFAQPTDTSSSSQYLDPPTHHTSLAPLDIAYDPSLNAFAEHLQSGPLPYIERPWYPGSRVRIPNCPGHPTPLAQPNDFPIYNRSNHEAVEHDEPSCIATYDDHLVAPTNSLHPHTVSSEVIGSTRSETKHTYTTPQGDNTICRRCGAVFTGRYQSGNAARHYRQQHTGQDAEVNMACVCRKCNQHFKRPDARRKHEWRKHGLQDTKPLPRRHGKSLQNEGSYTGTHDTISDQGTVTHAQSLLEEPAHNMLYQVSAHWHGAHRIFATAKSSLGDVRFVYFFQVVFERCEWFVKQLQHQRSDLFHIFDQEVRDLSSQLRFQKHPLSRSSSARSFLVDDQSNTGLDNGEDVNDLNSRGKAPVTTRMSKACSRSYLYPEHGSEMTEPGLILATLESFKRSDYRDLDCPIHKWHLFQNIGGLGSPCNGCAKPYMNGVRQHLLPTYLQQHRGKISFIQRCETCKEDFVDENIWRSEGHGANSCQARSQPHDDSLISWARLFLKIYPTEIHVPSPYCDDSRFLPDALVDWLRNELGLPQVLPTHTLQHSQTPLLTFQERKLSRHGSELPDNPTRLQSFESGLERRAILDTLASIASDLLAYVLAHGHTGSAREQFDVDSLITYYHTRVQQLRRESLAHVNSTQHLDFDLSQALAPLAPCNLQQADTPAIGGATDLAIPAHKPGPFVGRVQISDSDMATQYSSQDHQTGDVSFGFPSSQTSHSYGNLTHADLLPSLDTYFCAPSNPPDYSPSPHSHGQWVSPCDAYLDVPGSSRMPRVLATSQMFLDVDYAMAPSPPESRHSPSHGCADKIGFAQQHNDSPS</sequence>
<name>A0A6A5QFN6_AMPQU</name>
<feature type="region of interest" description="Disordered" evidence="1">
    <location>
        <begin position="137"/>
        <end position="156"/>
    </location>
</feature>
<protein>
    <recommendedName>
        <fullName evidence="2">C2H2-type domain-containing protein</fullName>
    </recommendedName>
</protein>
<organism evidence="3 4">
    <name type="scientific">Ampelomyces quisqualis</name>
    <name type="common">Powdery mildew agent</name>
    <dbReference type="NCBI Taxonomy" id="50730"/>
    <lineage>
        <taxon>Eukaryota</taxon>
        <taxon>Fungi</taxon>
        <taxon>Dikarya</taxon>
        <taxon>Ascomycota</taxon>
        <taxon>Pezizomycotina</taxon>
        <taxon>Dothideomycetes</taxon>
        <taxon>Pleosporomycetidae</taxon>
        <taxon>Pleosporales</taxon>
        <taxon>Pleosporineae</taxon>
        <taxon>Phaeosphaeriaceae</taxon>
        <taxon>Ampelomyces</taxon>
    </lineage>
</organism>
<evidence type="ECO:0000313" key="4">
    <source>
        <dbReference type="Proteomes" id="UP000800096"/>
    </source>
</evidence>
<feature type="domain" description="C2H2-type" evidence="2">
    <location>
        <begin position="313"/>
        <end position="336"/>
    </location>
</feature>
<dbReference type="EMBL" id="ML979137">
    <property type="protein sequence ID" value="KAF1914355.1"/>
    <property type="molecule type" value="Genomic_DNA"/>
</dbReference>
<accession>A0A6A5QFN6</accession>
<reference evidence="3" key="1">
    <citation type="journal article" date="2020" name="Stud. Mycol.">
        <title>101 Dothideomycetes genomes: a test case for predicting lifestyles and emergence of pathogens.</title>
        <authorList>
            <person name="Haridas S."/>
            <person name="Albert R."/>
            <person name="Binder M."/>
            <person name="Bloem J."/>
            <person name="Labutti K."/>
            <person name="Salamov A."/>
            <person name="Andreopoulos B."/>
            <person name="Baker S."/>
            <person name="Barry K."/>
            <person name="Bills G."/>
            <person name="Bluhm B."/>
            <person name="Cannon C."/>
            <person name="Castanera R."/>
            <person name="Culley D."/>
            <person name="Daum C."/>
            <person name="Ezra D."/>
            <person name="Gonzalez J."/>
            <person name="Henrissat B."/>
            <person name="Kuo A."/>
            <person name="Liang C."/>
            <person name="Lipzen A."/>
            <person name="Lutzoni F."/>
            <person name="Magnuson J."/>
            <person name="Mondo S."/>
            <person name="Nolan M."/>
            <person name="Ohm R."/>
            <person name="Pangilinan J."/>
            <person name="Park H.-J."/>
            <person name="Ramirez L."/>
            <person name="Alfaro M."/>
            <person name="Sun H."/>
            <person name="Tritt A."/>
            <person name="Yoshinaga Y."/>
            <person name="Zwiers L.-H."/>
            <person name="Turgeon B."/>
            <person name="Goodwin S."/>
            <person name="Spatafora J."/>
            <person name="Crous P."/>
            <person name="Grigoriev I."/>
        </authorList>
    </citation>
    <scope>NUCLEOTIDE SEQUENCE</scope>
    <source>
        <strain evidence="3">HMLAC05119</strain>
    </source>
</reference>